<feature type="region of interest" description="Disordered" evidence="1">
    <location>
        <begin position="241"/>
        <end position="260"/>
    </location>
</feature>
<evidence type="ECO:0000256" key="1">
    <source>
        <dbReference type="SAM" id="MobiDB-lite"/>
    </source>
</evidence>
<evidence type="ECO:0000313" key="3">
    <source>
        <dbReference type="Proteomes" id="UP000507470"/>
    </source>
</evidence>
<protein>
    <submittedName>
        <fullName evidence="2">Uncharacterized protein</fullName>
    </submittedName>
</protein>
<dbReference type="EMBL" id="CACVKT020001475">
    <property type="protein sequence ID" value="CAC5368409.1"/>
    <property type="molecule type" value="Genomic_DNA"/>
</dbReference>
<dbReference type="Proteomes" id="UP000507470">
    <property type="component" value="Unassembled WGS sequence"/>
</dbReference>
<name>A0A6J8AJJ2_MYTCO</name>
<proteinExistence type="predicted"/>
<gene>
    <name evidence="2" type="ORF">MCOR_7963</name>
</gene>
<reference evidence="2 3" key="1">
    <citation type="submission" date="2020-06" db="EMBL/GenBank/DDBJ databases">
        <authorList>
            <person name="Li R."/>
            <person name="Bekaert M."/>
        </authorList>
    </citation>
    <scope>NUCLEOTIDE SEQUENCE [LARGE SCALE GENOMIC DNA]</scope>
    <source>
        <strain evidence="3">wild</strain>
    </source>
</reference>
<dbReference type="AlphaFoldDB" id="A0A6J8AJJ2"/>
<evidence type="ECO:0000313" key="2">
    <source>
        <dbReference type="EMBL" id="CAC5368409.1"/>
    </source>
</evidence>
<keyword evidence="3" id="KW-1185">Reference proteome</keyword>
<sequence>MSGFKIKINFSKESVLLHVPGIGTATVYIIMVMRNNGITITLEILSQISYMRKKISHGCLDMIDFSPCELHDMGNVNVRDQGQPYLSQEGEMQMPGSYAPTQEINTETHVKLEHEGVAKHAQFESIPYTPLAIRQKIAHLQQFTTDTQRWIDQLGSTYTPIEPVQGVDIHPRPTVRNPYTVNSCSQKLPYGSRSGLKVCHGNNQSVGIQNDTSESMRVGGENINPYEPSTAMMKQHFEGQQHTNRFQQNPQLSQPPTQQNFRVDTPSTVNTVYNIPSQTAGQQNFNRIRSSATHHQPNRVSTTPQPQSWSTTEAAASDNTGSTGILQTTAGATAPTCCCTSTSASTATGIDTVSTRQASSAYSYTKPCSGNCSAMSLWCSYTLASVPSTRTTGDAT</sequence>
<feature type="region of interest" description="Disordered" evidence="1">
    <location>
        <begin position="292"/>
        <end position="323"/>
    </location>
</feature>
<feature type="compositionally biased region" description="Low complexity" evidence="1">
    <location>
        <begin position="301"/>
        <end position="312"/>
    </location>
</feature>
<organism evidence="2 3">
    <name type="scientific">Mytilus coruscus</name>
    <name type="common">Sea mussel</name>
    <dbReference type="NCBI Taxonomy" id="42192"/>
    <lineage>
        <taxon>Eukaryota</taxon>
        <taxon>Metazoa</taxon>
        <taxon>Spiralia</taxon>
        <taxon>Lophotrochozoa</taxon>
        <taxon>Mollusca</taxon>
        <taxon>Bivalvia</taxon>
        <taxon>Autobranchia</taxon>
        <taxon>Pteriomorphia</taxon>
        <taxon>Mytilida</taxon>
        <taxon>Mytiloidea</taxon>
        <taxon>Mytilidae</taxon>
        <taxon>Mytilinae</taxon>
        <taxon>Mytilus</taxon>
    </lineage>
</organism>
<feature type="compositionally biased region" description="Polar residues" evidence="1">
    <location>
        <begin position="313"/>
        <end position="323"/>
    </location>
</feature>
<accession>A0A6J8AJJ2</accession>